<keyword evidence="3" id="KW-1185">Reference proteome</keyword>
<evidence type="ECO:0000313" key="2">
    <source>
        <dbReference type="EMBL" id="KAF5829192.1"/>
    </source>
</evidence>
<feature type="non-terminal residue" evidence="2">
    <location>
        <position position="1"/>
    </location>
</feature>
<comment type="caution">
    <text evidence="2">The sequence shown here is derived from an EMBL/GenBank/DDBJ whole genome shotgun (WGS) entry which is preliminary data.</text>
</comment>
<dbReference type="Proteomes" id="UP000815325">
    <property type="component" value="Unassembled WGS sequence"/>
</dbReference>
<dbReference type="InterPro" id="IPR002350">
    <property type="entry name" value="Kazal_dom"/>
</dbReference>
<dbReference type="InterPro" id="IPR036058">
    <property type="entry name" value="Kazal_dom_sf"/>
</dbReference>
<accession>A0ABQ7G3K9</accession>
<organism evidence="2 3">
    <name type="scientific">Dunaliella salina</name>
    <name type="common">Green alga</name>
    <name type="synonym">Protococcus salinus</name>
    <dbReference type="NCBI Taxonomy" id="3046"/>
    <lineage>
        <taxon>Eukaryota</taxon>
        <taxon>Viridiplantae</taxon>
        <taxon>Chlorophyta</taxon>
        <taxon>core chlorophytes</taxon>
        <taxon>Chlorophyceae</taxon>
        <taxon>CS clade</taxon>
        <taxon>Chlamydomonadales</taxon>
        <taxon>Dunaliellaceae</taxon>
        <taxon>Dunaliella</taxon>
    </lineage>
</organism>
<evidence type="ECO:0000313" key="3">
    <source>
        <dbReference type="Proteomes" id="UP000815325"/>
    </source>
</evidence>
<reference evidence="2" key="1">
    <citation type="submission" date="2017-08" db="EMBL/GenBank/DDBJ databases">
        <authorList>
            <person name="Polle J.E."/>
            <person name="Barry K."/>
            <person name="Cushman J."/>
            <person name="Schmutz J."/>
            <person name="Tran D."/>
            <person name="Hathwaick L.T."/>
            <person name="Yim W.C."/>
            <person name="Jenkins J."/>
            <person name="Mckie-Krisberg Z.M."/>
            <person name="Prochnik S."/>
            <person name="Lindquist E."/>
            <person name="Dockter R.B."/>
            <person name="Adam C."/>
            <person name="Molina H."/>
            <person name="Bunkerborg J."/>
            <person name="Jin E."/>
            <person name="Buchheim M."/>
            <person name="Magnuson J."/>
        </authorList>
    </citation>
    <scope>NUCLEOTIDE SEQUENCE</scope>
    <source>
        <strain evidence="2">CCAP 19/18</strain>
    </source>
</reference>
<name>A0ABQ7G3K9_DUNSA</name>
<proteinExistence type="predicted"/>
<evidence type="ECO:0000259" key="1">
    <source>
        <dbReference type="PROSITE" id="PS51465"/>
    </source>
</evidence>
<dbReference type="Gene3D" id="3.30.60.30">
    <property type="match status" value="1"/>
</dbReference>
<gene>
    <name evidence="2" type="ORF">DUNSADRAFT_16414</name>
</gene>
<sequence length="95" mass="9804">TPLEIRTFINRCSATCEGAFVLFDGECGITEAFSPSSPPSSPSPNPTPSTSSCICITVYAPVCARVGEGPPSTYSNSCRAGCEGATVLYEGECAQ</sequence>
<dbReference type="EMBL" id="MU070192">
    <property type="protein sequence ID" value="KAF5829192.1"/>
    <property type="molecule type" value="Genomic_DNA"/>
</dbReference>
<dbReference type="SUPFAM" id="SSF100895">
    <property type="entry name" value="Kazal-type serine protease inhibitors"/>
    <property type="match status" value="1"/>
</dbReference>
<feature type="domain" description="Kazal-like" evidence="1">
    <location>
        <begin position="47"/>
        <end position="95"/>
    </location>
</feature>
<protein>
    <recommendedName>
        <fullName evidence="1">Kazal-like domain-containing protein</fullName>
    </recommendedName>
</protein>
<dbReference type="PROSITE" id="PS51465">
    <property type="entry name" value="KAZAL_2"/>
    <property type="match status" value="1"/>
</dbReference>